<protein>
    <recommendedName>
        <fullName evidence="12">TonB-dependent receptor</fullName>
    </recommendedName>
</protein>
<name>A0A432ZCX6_9GAMM</name>
<evidence type="ECO:0000256" key="2">
    <source>
        <dbReference type="ARBA" id="ARBA00022448"/>
    </source>
</evidence>
<keyword evidence="4" id="KW-0812">Transmembrane</keyword>
<organism evidence="10 11">
    <name type="scientific">Idiomarina seosinensis</name>
    <dbReference type="NCBI Taxonomy" id="281739"/>
    <lineage>
        <taxon>Bacteria</taxon>
        <taxon>Pseudomonadati</taxon>
        <taxon>Pseudomonadota</taxon>
        <taxon>Gammaproteobacteria</taxon>
        <taxon>Alteromonadales</taxon>
        <taxon>Idiomarinaceae</taxon>
        <taxon>Idiomarina</taxon>
    </lineage>
</organism>
<dbReference type="OrthoDB" id="9768147at2"/>
<evidence type="ECO:0000256" key="4">
    <source>
        <dbReference type="ARBA" id="ARBA00022692"/>
    </source>
</evidence>
<dbReference type="Pfam" id="PF13620">
    <property type="entry name" value="CarboxypepD_reg"/>
    <property type="match status" value="1"/>
</dbReference>
<dbReference type="GO" id="GO:0009279">
    <property type="term" value="C:cell outer membrane"/>
    <property type="evidence" value="ECO:0007669"/>
    <property type="project" value="UniProtKB-SubCell"/>
</dbReference>
<dbReference type="EMBL" id="PIQF01000002">
    <property type="protein sequence ID" value="RUO75774.1"/>
    <property type="molecule type" value="Genomic_DNA"/>
</dbReference>
<evidence type="ECO:0000313" key="10">
    <source>
        <dbReference type="EMBL" id="RUO75774.1"/>
    </source>
</evidence>
<dbReference type="Proteomes" id="UP000287908">
    <property type="component" value="Unassembled WGS sequence"/>
</dbReference>
<keyword evidence="2" id="KW-0813">Transport</keyword>
<evidence type="ECO:0000256" key="3">
    <source>
        <dbReference type="ARBA" id="ARBA00022452"/>
    </source>
</evidence>
<keyword evidence="3" id="KW-1134">Transmembrane beta strand</keyword>
<dbReference type="InterPro" id="IPR012910">
    <property type="entry name" value="Plug_dom"/>
</dbReference>
<dbReference type="Gene3D" id="2.170.130.10">
    <property type="entry name" value="TonB-dependent receptor, plug domain"/>
    <property type="match status" value="1"/>
</dbReference>
<keyword evidence="7" id="KW-0732">Signal</keyword>
<evidence type="ECO:0000256" key="1">
    <source>
        <dbReference type="ARBA" id="ARBA00004571"/>
    </source>
</evidence>
<comment type="caution">
    <text evidence="10">The sequence shown here is derived from an EMBL/GenBank/DDBJ whole genome shotgun (WGS) entry which is preliminary data.</text>
</comment>
<feature type="domain" description="TonB-dependent transporter Oar-like beta-barrel" evidence="9">
    <location>
        <begin position="239"/>
        <end position="319"/>
    </location>
</feature>
<dbReference type="InterPro" id="IPR039426">
    <property type="entry name" value="TonB-dep_rcpt-like"/>
</dbReference>
<sequence>MKFNAKMSLLSAAISVAIGMSSVAYSQETSSSMRGVITGPEGNPAANTKVILIHQPTGTVSEFVTNEAGQFSAKGLRVGGPYQVILDSDQYRDAVLEDLYLNLGDTYRLSRELEAADMERLVVSGSVLLTETGGASSSFGEDTIDNMPSMTRDLKDIARINPLVTINGAGEMTIAGGDPRMNSITVDGIGQNDDFGLNYGGYPTEQAPVSLSAIEQISVDAAPFSVKKGDFSGGTINAITKSGTNDFSGELFYEYSGPSMKGDVDNLVENRGELDDNGYRTYRTEEVEPIQTMSTLGLSLGGPIIEDKLFFFTSYEEWSSELDLDYGFEGSGAANEFFISEADYNEFLRILDEQYGMTDSLGGDPEDSDRKWLTKLSWNINQDQRLDLTYQWQDNGDQRNYATGGDYIALNSRRYEYHTRMNNISLRLYSDWSSNFVTEMGLTYKDVESNSLTNSDIGAVSVDQYFRGPTFAIGRDRYRHSNVAKNDNLTFNYDATYLTGDHEIVFGTEIEQLNLYNKFVPDSRGNWEFDSFEGFEQGIVGNFRGNWDFVYQNAYTNNSEDAAYEVERTTLALYVGDTFYATPNLEINAGLRYERLYSSDTPTLNTNFQEAYNGITNQENLDGLDIILPRIGFKYYTDSSLVVRGGLGRFYGGIPNVWYTNPFTKDGVTLVQAPKSVIVDYYDGRTDVDISDVPEEIQAAMERGNGSTNYTDPNFELPNDWRAQLALDYEFAIPMVGDDFRATSSLLYIRKQDEPVWYNTALIEDGRAADGERIIYESRYDGDGAQNYDIMLTNAPEDGRSFIFSQSVAKQWENGVSFTASYTHQDIENNGAGSSSQAASNYKHYVAKSRNQAFSATGNFEIEHSLKVTLGYETEFFADYETRFNLFYERRSGRPFSYAMGMYEDDDFGDNKAGGDNFFSQSAYLPYIPSGASDPNVDWDNSISWDELKMLLDNAGISYGGEGYILDRNTHNQPWVTDLDLSIQQEVPGFMDEHKGILYLTIDNFANLLNEDWGVERRLSYPQINLYDLGGLSDTGQYQIDPVYQGYYPNNYNRVELGSSSWSAKIGIRYTF</sequence>
<feature type="domain" description="TonB-dependent receptor plug" evidence="8">
    <location>
        <begin position="131"/>
        <end position="233"/>
    </location>
</feature>
<comment type="subcellular location">
    <subcellularLocation>
        <location evidence="1">Cell outer membrane</location>
        <topology evidence="1">Multi-pass membrane protein</topology>
    </subcellularLocation>
</comment>
<feature type="domain" description="TonB-dependent transporter Oar-like beta-barrel" evidence="9">
    <location>
        <begin position="367"/>
        <end position="989"/>
    </location>
</feature>
<dbReference type="InterPro" id="IPR037066">
    <property type="entry name" value="Plug_dom_sf"/>
</dbReference>
<keyword evidence="11" id="KW-1185">Reference proteome</keyword>
<reference evidence="10 11" key="1">
    <citation type="journal article" date="2011" name="Front. Microbiol.">
        <title>Genomic signatures of strain selection and enhancement in Bacillus atrophaeus var. globigii, a historical biowarfare simulant.</title>
        <authorList>
            <person name="Gibbons H.S."/>
            <person name="Broomall S.M."/>
            <person name="McNew L.A."/>
            <person name="Daligault H."/>
            <person name="Chapman C."/>
            <person name="Bruce D."/>
            <person name="Karavis M."/>
            <person name="Krepps M."/>
            <person name="McGregor P.A."/>
            <person name="Hong C."/>
            <person name="Park K.H."/>
            <person name="Akmal A."/>
            <person name="Feldman A."/>
            <person name="Lin J.S."/>
            <person name="Chang W.E."/>
            <person name="Higgs B.W."/>
            <person name="Demirev P."/>
            <person name="Lindquist J."/>
            <person name="Liem A."/>
            <person name="Fochler E."/>
            <person name="Read T.D."/>
            <person name="Tapia R."/>
            <person name="Johnson S."/>
            <person name="Bishop-Lilly K.A."/>
            <person name="Detter C."/>
            <person name="Han C."/>
            <person name="Sozhamannan S."/>
            <person name="Rosenzweig C.N."/>
            <person name="Skowronski E.W."/>
        </authorList>
    </citation>
    <scope>NUCLEOTIDE SEQUENCE [LARGE SCALE GENOMIC DNA]</scope>
    <source>
        <strain evidence="10 11">CL-SP19</strain>
    </source>
</reference>
<evidence type="ECO:0000256" key="7">
    <source>
        <dbReference type="SAM" id="SignalP"/>
    </source>
</evidence>
<dbReference type="AlphaFoldDB" id="A0A432ZCX6"/>
<dbReference type="Gene3D" id="2.40.170.20">
    <property type="entry name" value="TonB-dependent receptor, beta-barrel domain"/>
    <property type="match status" value="1"/>
</dbReference>
<dbReference type="Pfam" id="PF07715">
    <property type="entry name" value="Plug"/>
    <property type="match status" value="1"/>
</dbReference>
<evidence type="ECO:0000256" key="5">
    <source>
        <dbReference type="ARBA" id="ARBA00023136"/>
    </source>
</evidence>
<dbReference type="GO" id="GO:0044718">
    <property type="term" value="P:siderophore transmembrane transport"/>
    <property type="evidence" value="ECO:0007669"/>
    <property type="project" value="TreeGrafter"/>
</dbReference>
<evidence type="ECO:0000259" key="8">
    <source>
        <dbReference type="Pfam" id="PF07715"/>
    </source>
</evidence>
<dbReference type="SUPFAM" id="SSF56935">
    <property type="entry name" value="Porins"/>
    <property type="match status" value="1"/>
</dbReference>
<feature type="signal peptide" evidence="7">
    <location>
        <begin position="1"/>
        <end position="26"/>
    </location>
</feature>
<evidence type="ECO:0000256" key="6">
    <source>
        <dbReference type="ARBA" id="ARBA00023237"/>
    </source>
</evidence>
<evidence type="ECO:0008006" key="12">
    <source>
        <dbReference type="Google" id="ProtNLM"/>
    </source>
</evidence>
<keyword evidence="5" id="KW-0472">Membrane</keyword>
<dbReference type="RefSeq" id="WP_126784503.1">
    <property type="nucleotide sequence ID" value="NZ_PIQF01000002.1"/>
</dbReference>
<dbReference type="InterPro" id="IPR036942">
    <property type="entry name" value="Beta-barrel_TonB_sf"/>
</dbReference>
<dbReference type="PANTHER" id="PTHR30069">
    <property type="entry name" value="TONB-DEPENDENT OUTER MEMBRANE RECEPTOR"/>
    <property type="match status" value="1"/>
</dbReference>
<evidence type="ECO:0000313" key="11">
    <source>
        <dbReference type="Proteomes" id="UP000287908"/>
    </source>
</evidence>
<proteinExistence type="predicted"/>
<dbReference type="PANTHER" id="PTHR30069:SF46">
    <property type="entry name" value="OAR PROTEIN"/>
    <property type="match status" value="1"/>
</dbReference>
<feature type="chain" id="PRO_5019512155" description="TonB-dependent receptor" evidence="7">
    <location>
        <begin position="27"/>
        <end position="1072"/>
    </location>
</feature>
<dbReference type="Pfam" id="PF25183">
    <property type="entry name" value="OMP_b-brl_4"/>
    <property type="match status" value="2"/>
</dbReference>
<gene>
    <name evidence="10" type="ORF">CWI81_06485</name>
</gene>
<evidence type="ECO:0000259" key="9">
    <source>
        <dbReference type="Pfam" id="PF25183"/>
    </source>
</evidence>
<dbReference type="GO" id="GO:0015344">
    <property type="term" value="F:siderophore uptake transmembrane transporter activity"/>
    <property type="evidence" value="ECO:0007669"/>
    <property type="project" value="TreeGrafter"/>
</dbReference>
<dbReference type="InterPro" id="IPR057601">
    <property type="entry name" value="Oar-like_b-barrel"/>
</dbReference>
<accession>A0A432ZCX6</accession>
<keyword evidence="6" id="KW-0998">Cell outer membrane</keyword>